<dbReference type="PANTHER" id="PTHR11439">
    <property type="entry name" value="GAG-POL-RELATED RETROTRANSPOSON"/>
    <property type="match status" value="1"/>
</dbReference>
<protein>
    <recommendedName>
        <fullName evidence="4">Reverse transcriptase Ty1/copia-type domain-containing protein</fullName>
    </recommendedName>
</protein>
<evidence type="ECO:0008006" key="4">
    <source>
        <dbReference type="Google" id="ProtNLM"/>
    </source>
</evidence>
<feature type="compositionally biased region" description="Pro residues" evidence="1">
    <location>
        <begin position="204"/>
        <end position="220"/>
    </location>
</feature>
<accession>A0A2N5W8W2</accession>
<dbReference type="PANTHER" id="PTHR11439:SF467">
    <property type="entry name" value="INTEGRASE CATALYTIC DOMAIN-CONTAINING PROTEIN"/>
    <property type="match status" value="1"/>
</dbReference>
<reference evidence="2 3" key="1">
    <citation type="submission" date="2017-11" db="EMBL/GenBank/DDBJ databases">
        <title>De novo assembly and phasing of dikaryotic genomes from two isolates of Puccinia coronata f. sp. avenae, the causal agent of oat crown rust.</title>
        <authorList>
            <person name="Miller M.E."/>
            <person name="Zhang Y."/>
            <person name="Omidvar V."/>
            <person name="Sperschneider J."/>
            <person name="Schwessinger B."/>
            <person name="Raley C."/>
            <person name="Palmer J.M."/>
            <person name="Garnica D."/>
            <person name="Upadhyaya N."/>
            <person name="Rathjen J."/>
            <person name="Taylor J.M."/>
            <person name="Park R.F."/>
            <person name="Dodds P.N."/>
            <person name="Hirsch C.D."/>
            <person name="Kianian S.F."/>
            <person name="Figueroa M."/>
        </authorList>
    </citation>
    <scope>NUCLEOTIDE SEQUENCE [LARGE SCALE GENOMIC DNA]</scope>
    <source>
        <strain evidence="2">12NC29</strain>
    </source>
</reference>
<feature type="region of interest" description="Disordered" evidence="1">
    <location>
        <begin position="185"/>
        <end position="246"/>
    </location>
</feature>
<keyword evidence="3" id="KW-1185">Reference proteome</keyword>
<feature type="region of interest" description="Disordered" evidence="1">
    <location>
        <begin position="23"/>
        <end position="47"/>
    </location>
</feature>
<name>A0A2N5W8W2_9BASI</name>
<sequence>MNEEQVPSSQVIAALKQEVLRRKSRTNDNPVSITVSKAQTPADNNKSPLHCTYFNWDGHNLQHCFTAARILQNHASRRRPEDKSTSNSKGNRGSSKHSKKAGKTTVVQVRVDYTSNDKDSDYSGSSVANGNGPAAAHNASAVNDSLITNPPSPSLIRVATPDLPPLDIPLQPCFDRRLQASIHAPENTCDSSPPTPEPHVHAPHPTPCNSPEPEVTPTPDSPSISSVPSPPSSPAPPPPVAPPRRSTCDCRPPVCGSLCCSGFSDSNWAEDRQDHHSTSAYTYRWGVGAISWKLRKQASVSLSTTKAEYKAMSDACKEGLWLRHILRELKLIPSTFIPLHVDNAGAEALSKNPEHHSRMKHINARFHFIRDCVKKTKIQVLHVSTKDMMADMLTKPLSRVLLQSHRSVFGVV</sequence>
<feature type="compositionally biased region" description="Pro residues" evidence="1">
    <location>
        <begin position="228"/>
        <end position="242"/>
    </location>
</feature>
<dbReference type="AlphaFoldDB" id="A0A2N5W8W2"/>
<comment type="caution">
    <text evidence="2">The sequence shown here is derived from an EMBL/GenBank/DDBJ whole genome shotgun (WGS) entry which is preliminary data.</text>
</comment>
<proteinExistence type="predicted"/>
<evidence type="ECO:0000256" key="1">
    <source>
        <dbReference type="SAM" id="MobiDB-lite"/>
    </source>
</evidence>
<dbReference type="Proteomes" id="UP000235388">
    <property type="component" value="Unassembled WGS sequence"/>
</dbReference>
<dbReference type="OrthoDB" id="3344688at2759"/>
<gene>
    <name evidence="2" type="ORF">PCANC_00119</name>
</gene>
<dbReference type="EMBL" id="PGCJ01000002">
    <property type="protein sequence ID" value="PLW58648.1"/>
    <property type="molecule type" value="Genomic_DNA"/>
</dbReference>
<feature type="compositionally biased region" description="Polar residues" evidence="1">
    <location>
        <begin position="27"/>
        <end position="47"/>
    </location>
</feature>
<organism evidence="2 3">
    <name type="scientific">Puccinia coronata f. sp. avenae</name>
    <dbReference type="NCBI Taxonomy" id="200324"/>
    <lineage>
        <taxon>Eukaryota</taxon>
        <taxon>Fungi</taxon>
        <taxon>Dikarya</taxon>
        <taxon>Basidiomycota</taxon>
        <taxon>Pucciniomycotina</taxon>
        <taxon>Pucciniomycetes</taxon>
        <taxon>Pucciniales</taxon>
        <taxon>Pucciniaceae</taxon>
        <taxon>Puccinia</taxon>
    </lineage>
</organism>
<dbReference type="CDD" id="cd09272">
    <property type="entry name" value="RNase_HI_RT_Ty1"/>
    <property type="match status" value="1"/>
</dbReference>
<evidence type="ECO:0000313" key="2">
    <source>
        <dbReference type="EMBL" id="PLW58648.1"/>
    </source>
</evidence>
<feature type="region of interest" description="Disordered" evidence="1">
    <location>
        <begin position="75"/>
        <end position="136"/>
    </location>
</feature>
<dbReference type="STRING" id="200324.A0A2N5W8W2"/>
<feature type="compositionally biased region" description="Low complexity" evidence="1">
    <location>
        <begin position="127"/>
        <end position="136"/>
    </location>
</feature>
<evidence type="ECO:0000313" key="3">
    <source>
        <dbReference type="Proteomes" id="UP000235388"/>
    </source>
</evidence>